<evidence type="ECO:0000256" key="4">
    <source>
        <dbReference type="SAM" id="Coils"/>
    </source>
</evidence>
<gene>
    <name evidence="6" type="primary">TRAIP</name>
    <name evidence="6" type="ORF">T4E_4769</name>
</gene>
<evidence type="ECO:0000256" key="1">
    <source>
        <dbReference type="ARBA" id="ARBA00022771"/>
    </source>
</evidence>
<evidence type="ECO:0000259" key="5">
    <source>
        <dbReference type="PROSITE" id="PS50089"/>
    </source>
</evidence>
<dbReference type="EMBL" id="JYDU01000075">
    <property type="protein sequence ID" value="KRX94230.1"/>
    <property type="molecule type" value="Genomic_DNA"/>
</dbReference>
<dbReference type="PANTHER" id="PTHR46569:SF1">
    <property type="entry name" value="E3 UBIQUITIN-PROTEIN LIGASE RFWD3-RELATED"/>
    <property type="match status" value="1"/>
</dbReference>
<keyword evidence="4" id="KW-0175">Coiled coil</keyword>
<dbReference type="AlphaFoldDB" id="A0A0V0Y1P9"/>
<dbReference type="STRING" id="6337.A0A0V0Y1P9"/>
<evidence type="ECO:0000256" key="2">
    <source>
        <dbReference type="ARBA" id="ARBA00022833"/>
    </source>
</evidence>
<keyword evidence="1 3" id="KW-0479">Metal-binding</keyword>
<dbReference type="Proteomes" id="UP000054815">
    <property type="component" value="Unassembled WGS sequence"/>
</dbReference>
<dbReference type="GO" id="GO:0090734">
    <property type="term" value="C:site of DNA damage"/>
    <property type="evidence" value="ECO:0007669"/>
    <property type="project" value="TreeGrafter"/>
</dbReference>
<reference evidence="6 7" key="1">
    <citation type="submission" date="2015-01" db="EMBL/GenBank/DDBJ databases">
        <title>Evolution of Trichinella species and genotypes.</title>
        <authorList>
            <person name="Korhonen P.K."/>
            <person name="Edoardo P."/>
            <person name="Giuseppe L.R."/>
            <person name="Gasser R.B."/>
        </authorList>
    </citation>
    <scope>NUCLEOTIDE SEQUENCE [LARGE SCALE GENOMIC DNA]</scope>
    <source>
        <strain evidence="6">ISS141</strain>
    </source>
</reference>
<dbReference type="SUPFAM" id="SSF57850">
    <property type="entry name" value="RING/U-box"/>
    <property type="match status" value="1"/>
</dbReference>
<dbReference type="GO" id="GO:0061630">
    <property type="term" value="F:ubiquitin protein ligase activity"/>
    <property type="evidence" value="ECO:0007669"/>
    <property type="project" value="TreeGrafter"/>
</dbReference>
<dbReference type="GO" id="GO:0008270">
    <property type="term" value="F:zinc ion binding"/>
    <property type="evidence" value="ECO:0007669"/>
    <property type="project" value="UniProtKB-KW"/>
</dbReference>
<dbReference type="PANTHER" id="PTHR46569">
    <property type="entry name" value="E3 UBIQUITIN-PROTEIN LIGASE TRAIP"/>
    <property type="match status" value="1"/>
</dbReference>
<feature type="coiled-coil region" evidence="4">
    <location>
        <begin position="206"/>
        <end position="233"/>
    </location>
</feature>
<dbReference type="GO" id="GO:0005634">
    <property type="term" value="C:nucleus"/>
    <property type="evidence" value="ECO:0007669"/>
    <property type="project" value="TreeGrafter"/>
</dbReference>
<dbReference type="Gene3D" id="3.30.40.10">
    <property type="entry name" value="Zinc/RING finger domain, C3HC4 (zinc finger)"/>
    <property type="match status" value="1"/>
</dbReference>
<feature type="domain" description="RING-type" evidence="5">
    <location>
        <begin position="5"/>
        <end position="45"/>
    </location>
</feature>
<name>A0A0V0Y1P9_TRIPS</name>
<dbReference type="InterPro" id="IPR013083">
    <property type="entry name" value="Znf_RING/FYVE/PHD"/>
</dbReference>
<dbReference type="SMART" id="SM00184">
    <property type="entry name" value="RING"/>
    <property type="match status" value="1"/>
</dbReference>
<sequence>MPYNCSICLQHLDPNQSSALYCGHTFHAQCVQEWLSNSKFCPICRSTVRKNALIKSLYFGDGHSANELSDEQLQGLVSSLNDRIEKLEKENKALKASCTVSKNEVTKKSQQLDTTTKKLEELEKSMAVLKVAYASHQVMEAQIAKLTLELESYKKKLSFYRRVQKLLDSKDSDLLDEDLDDLTDPQEIMSCLLVMKQKFKNCQRSNLDLTKTIKELKTKMSKYKKAVVALREELKIDREDPTKTPYNPSLKPLMQHSGADISDVAGRCNFSDDDDEDFEICRRTRNSHFVICKNKDVVVKKPLQYKGTNQIPIESSDESDNDNSFQISGGVNMKLLSGVDRRLRKRAFSQLNDASNRKSSKRRALQ</sequence>
<dbReference type="PROSITE" id="PS50089">
    <property type="entry name" value="ZF_RING_2"/>
    <property type="match status" value="1"/>
</dbReference>
<keyword evidence="1 3" id="KW-0863">Zinc-finger</keyword>
<feature type="coiled-coil region" evidence="4">
    <location>
        <begin position="70"/>
        <end position="163"/>
    </location>
</feature>
<protein>
    <submittedName>
        <fullName evidence="6">TRAF-interacting protein</fullName>
    </submittedName>
</protein>
<accession>A0A0V0Y1P9</accession>
<keyword evidence="2" id="KW-0862">Zinc</keyword>
<dbReference type="Pfam" id="PF13639">
    <property type="entry name" value="zf-RING_2"/>
    <property type="match status" value="1"/>
</dbReference>
<evidence type="ECO:0000313" key="7">
    <source>
        <dbReference type="Proteomes" id="UP000054815"/>
    </source>
</evidence>
<dbReference type="InterPro" id="IPR001841">
    <property type="entry name" value="Znf_RING"/>
</dbReference>
<dbReference type="GO" id="GO:0016567">
    <property type="term" value="P:protein ubiquitination"/>
    <property type="evidence" value="ECO:0007669"/>
    <property type="project" value="TreeGrafter"/>
</dbReference>
<proteinExistence type="predicted"/>
<dbReference type="InterPro" id="IPR052639">
    <property type="entry name" value="TRAIP_ubiq-protein_ligase"/>
</dbReference>
<organism evidence="6 7">
    <name type="scientific">Trichinella pseudospiralis</name>
    <name type="common">Parasitic roundworm</name>
    <dbReference type="NCBI Taxonomy" id="6337"/>
    <lineage>
        <taxon>Eukaryota</taxon>
        <taxon>Metazoa</taxon>
        <taxon>Ecdysozoa</taxon>
        <taxon>Nematoda</taxon>
        <taxon>Enoplea</taxon>
        <taxon>Dorylaimia</taxon>
        <taxon>Trichinellida</taxon>
        <taxon>Trichinellidae</taxon>
        <taxon>Trichinella</taxon>
    </lineage>
</organism>
<dbReference type="GO" id="GO:0031297">
    <property type="term" value="P:replication fork processing"/>
    <property type="evidence" value="ECO:0007669"/>
    <property type="project" value="TreeGrafter"/>
</dbReference>
<evidence type="ECO:0000256" key="3">
    <source>
        <dbReference type="PROSITE-ProRule" id="PRU00175"/>
    </source>
</evidence>
<comment type="caution">
    <text evidence="6">The sequence shown here is derived from an EMBL/GenBank/DDBJ whole genome shotgun (WGS) entry which is preliminary data.</text>
</comment>
<evidence type="ECO:0000313" key="6">
    <source>
        <dbReference type="EMBL" id="KRX94230.1"/>
    </source>
</evidence>